<sequence length="68" mass="7437">MCGRIGSYEENNENTKSNLMDDTLSATAANAAPTQNHVICNSYQIRQDTHFLCNTCISKPTLCVSALL</sequence>
<keyword evidence="2" id="KW-1185">Reference proteome</keyword>
<proteinExistence type="predicted"/>
<evidence type="ECO:0000313" key="2">
    <source>
        <dbReference type="Proteomes" id="UP000054359"/>
    </source>
</evidence>
<dbReference type="Proteomes" id="UP000054359">
    <property type="component" value="Unassembled WGS sequence"/>
</dbReference>
<accession>A0A087UJ57</accession>
<gene>
    <name evidence="1" type="ORF">X975_14851</name>
</gene>
<evidence type="ECO:0000313" key="1">
    <source>
        <dbReference type="EMBL" id="KFM77396.1"/>
    </source>
</evidence>
<dbReference type="AlphaFoldDB" id="A0A087UJ57"/>
<protein>
    <submittedName>
        <fullName evidence="1">Uncharacterized protein</fullName>
    </submittedName>
</protein>
<reference evidence="1 2" key="1">
    <citation type="submission" date="2013-11" db="EMBL/GenBank/DDBJ databases">
        <title>Genome sequencing of Stegodyphus mimosarum.</title>
        <authorList>
            <person name="Bechsgaard J."/>
        </authorList>
    </citation>
    <scope>NUCLEOTIDE SEQUENCE [LARGE SCALE GENOMIC DNA]</scope>
</reference>
<feature type="non-terminal residue" evidence="1">
    <location>
        <position position="68"/>
    </location>
</feature>
<dbReference type="EMBL" id="KK120044">
    <property type="protein sequence ID" value="KFM77396.1"/>
    <property type="molecule type" value="Genomic_DNA"/>
</dbReference>
<name>A0A087UJ57_STEMI</name>
<organism evidence="1 2">
    <name type="scientific">Stegodyphus mimosarum</name>
    <name type="common">African social velvet spider</name>
    <dbReference type="NCBI Taxonomy" id="407821"/>
    <lineage>
        <taxon>Eukaryota</taxon>
        <taxon>Metazoa</taxon>
        <taxon>Ecdysozoa</taxon>
        <taxon>Arthropoda</taxon>
        <taxon>Chelicerata</taxon>
        <taxon>Arachnida</taxon>
        <taxon>Araneae</taxon>
        <taxon>Araneomorphae</taxon>
        <taxon>Entelegynae</taxon>
        <taxon>Eresoidea</taxon>
        <taxon>Eresidae</taxon>
        <taxon>Stegodyphus</taxon>
    </lineage>
</organism>